<protein>
    <submittedName>
        <fullName evidence="7">FAD-binding oxidoreductase</fullName>
    </submittedName>
</protein>
<dbReference type="InterPro" id="IPR016166">
    <property type="entry name" value="FAD-bd_PCMH"/>
</dbReference>
<organism evidence="7 8">
    <name type="scientific">Streptomyces yanii</name>
    <dbReference type="NCBI Taxonomy" id="78510"/>
    <lineage>
        <taxon>Bacteria</taxon>
        <taxon>Bacillati</taxon>
        <taxon>Actinomycetota</taxon>
        <taxon>Actinomycetes</taxon>
        <taxon>Kitasatosporales</taxon>
        <taxon>Streptomycetaceae</taxon>
        <taxon>Streptomyces</taxon>
    </lineage>
</organism>
<dbReference type="InterPro" id="IPR036318">
    <property type="entry name" value="FAD-bd_PCMH-like_sf"/>
</dbReference>
<accession>A0ABV5RHM6</accession>
<dbReference type="Proteomes" id="UP001589710">
    <property type="component" value="Unassembled WGS sequence"/>
</dbReference>
<keyword evidence="5" id="KW-0560">Oxidoreductase</keyword>
<dbReference type="InterPro" id="IPR016169">
    <property type="entry name" value="FAD-bd_PCMH_sub2"/>
</dbReference>
<dbReference type="PANTHER" id="PTHR42973:SF39">
    <property type="entry name" value="FAD-BINDING PCMH-TYPE DOMAIN-CONTAINING PROTEIN"/>
    <property type="match status" value="1"/>
</dbReference>
<dbReference type="Gene3D" id="3.30.43.10">
    <property type="entry name" value="Uridine Diphospho-n-acetylenolpyruvylglucosamine Reductase, domain 2"/>
    <property type="match status" value="1"/>
</dbReference>
<reference evidence="7 8" key="1">
    <citation type="submission" date="2024-09" db="EMBL/GenBank/DDBJ databases">
        <authorList>
            <person name="Sun Q."/>
            <person name="Mori K."/>
        </authorList>
    </citation>
    <scope>NUCLEOTIDE SEQUENCE [LARGE SCALE GENOMIC DNA]</scope>
    <source>
        <strain evidence="7 8">JCM 3331</strain>
    </source>
</reference>
<dbReference type="InterPro" id="IPR016167">
    <property type="entry name" value="FAD-bd_PCMH_sub1"/>
</dbReference>
<dbReference type="PANTHER" id="PTHR42973">
    <property type="entry name" value="BINDING OXIDOREDUCTASE, PUTATIVE (AFU_ORTHOLOGUE AFUA_1G17690)-RELATED"/>
    <property type="match status" value="1"/>
</dbReference>
<dbReference type="InterPro" id="IPR006094">
    <property type="entry name" value="Oxid_FAD_bind_N"/>
</dbReference>
<proteinExistence type="inferred from homology"/>
<dbReference type="InterPro" id="IPR006093">
    <property type="entry name" value="Oxy_OxRdtase_FAD_BS"/>
</dbReference>
<dbReference type="SUPFAM" id="SSF56176">
    <property type="entry name" value="FAD-binding/transporter-associated domain-like"/>
    <property type="match status" value="1"/>
</dbReference>
<evidence type="ECO:0000256" key="2">
    <source>
        <dbReference type="ARBA" id="ARBA00005466"/>
    </source>
</evidence>
<sequence>MTPRSTTGTSDITGTTRLAVDGLRRDLTGEAFAPGDAGYDEARMIFNGMIDRRPAVVAQCASEADVALSVRFAREHGLEIAVRGGGHSVAGMSLTDGGLVVDLRHMNSVTVSPSDQAARVGGGATMSDLDRATQPYGLATTGGRASTTGVGGFTLGGGSGWLERKFGLACDNLLAAELVTADGSTVHASLDENPELFWALHGGGGNFGVATSLTLDLHELPEMSFALLLYRPEAGREVLRAYRDLMASAPDEAGGALLYITAPPEDFVPEHLVGTLVCGVLLTCTGPSARARDLAGLLLALDHESEVITDIPYADLQCMLDDPPGMRNYWSAEYLDAFPDEAVDLFCSHVADMPVPSASQHVLFPMGGAVARGPAEYPLPWRSARWAVHPFGIWESPSDDERGRQWVRQVRADVRPWSTGAVYLNFIGREGSGRIVAGFGAENYARLAAVKAAYDPDNVFHLNHNIEPAVAR</sequence>
<evidence type="ECO:0000256" key="5">
    <source>
        <dbReference type="ARBA" id="ARBA00023002"/>
    </source>
</evidence>
<comment type="cofactor">
    <cofactor evidence="1">
        <name>FAD</name>
        <dbReference type="ChEBI" id="CHEBI:57692"/>
    </cofactor>
</comment>
<dbReference type="InterPro" id="IPR050416">
    <property type="entry name" value="FAD-linked_Oxidoreductase"/>
</dbReference>
<keyword evidence="8" id="KW-1185">Reference proteome</keyword>
<dbReference type="Gene3D" id="3.40.462.20">
    <property type="match status" value="1"/>
</dbReference>
<dbReference type="PROSITE" id="PS51387">
    <property type="entry name" value="FAD_PCMH"/>
    <property type="match status" value="1"/>
</dbReference>
<dbReference type="Pfam" id="PF08031">
    <property type="entry name" value="BBE"/>
    <property type="match status" value="1"/>
</dbReference>
<evidence type="ECO:0000256" key="1">
    <source>
        <dbReference type="ARBA" id="ARBA00001974"/>
    </source>
</evidence>
<dbReference type="PROSITE" id="PS00862">
    <property type="entry name" value="OX2_COVAL_FAD"/>
    <property type="match status" value="1"/>
</dbReference>
<dbReference type="SUPFAM" id="SSF55103">
    <property type="entry name" value="FAD-linked oxidases, C-terminal domain"/>
    <property type="match status" value="1"/>
</dbReference>
<dbReference type="InterPro" id="IPR016164">
    <property type="entry name" value="FAD-linked_Oxase-like_C"/>
</dbReference>
<dbReference type="RefSeq" id="WP_345513643.1">
    <property type="nucleotide sequence ID" value="NZ_BAAAXD010000023.1"/>
</dbReference>
<evidence type="ECO:0000313" key="8">
    <source>
        <dbReference type="Proteomes" id="UP001589710"/>
    </source>
</evidence>
<gene>
    <name evidence="7" type="ORF">ACFFTL_35080</name>
</gene>
<feature type="domain" description="FAD-binding PCMH-type" evidence="6">
    <location>
        <begin position="49"/>
        <end position="220"/>
    </location>
</feature>
<dbReference type="Gene3D" id="3.30.465.10">
    <property type="match status" value="1"/>
</dbReference>
<comment type="caution">
    <text evidence="7">The sequence shown here is derived from an EMBL/GenBank/DDBJ whole genome shotgun (WGS) entry which is preliminary data.</text>
</comment>
<keyword evidence="4" id="KW-0274">FAD</keyword>
<comment type="similarity">
    <text evidence="2">Belongs to the oxygen-dependent FAD-linked oxidoreductase family.</text>
</comment>
<dbReference type="Pfam" id="PF01565">
    <property type="entry name" value="FAD_binding_4"/>
    <property type="match status" value="1"/>
</dbReference>
<evidence type="ECO:0000313" key="7">
    <source>
        <dbReference type="EMBL" id="MFB9577360.1"/>
    </source>
</evidence>
<dbReference type="EMBL" id="JBHMCG010000143">
    <property type="protein sequence ID" value="MFB9577360.1"/>
    <property type="molecule type" value="Genomic_DNA"/>
</dbReference>
<name>A0ABV5RHM6_9ACTN</name>
<evidence type="ECO:0000256" key="3">
    <source>
        <dbReference type="ARBA" id="ARBA00022630"/>
    </source>
</evidence>
<evidence type="ECO:0000256" key="4">
    <source>
        <dbReference type="ARBA" id="ARBA00022827"/>
    </source>
</evidence>
<keyword evidence="3" id="KW-0285">Flavoprotein</keyword>
<evidence type="ECO:0000259" key="6">
    <source>
        <dbReference type="PROSITE" id="PS51387"/>
    </source>
</evidence>
<dbReference type="InterPro" id="IPR012951">
    <property type="entry name" value="BBE"/>
</dbReference>